<comment type="catalytic activity">
    <reaction evidence="1 7">
        <text>[(1-&gt;4)-alpha-D-glucosyl](n) + ADP-alpha-D-glucose = [(1-&gt;4)-alpha-D-glucosyl](n+1) + ADP + H(+)</text>
        <dbReference type="Rhea" id="RHEA:18189"/>
        <dbReference type="Rhea" id="RHEA-COMP:9584"/>
        <dbReference type="Rhea" id="RHEA-COMP:9587"/>
        <dbReference type="ChEBI" id="CHEBI:15378"/>
        <dbReference type="ChEBI" id="CHEBI:15444"/>
        <dbReference type="ChEBI" id="CHEBI:57498"/>
        <dbReference type="ChEBI" id="CHEBI:456216"/>
        <dbReference type="EC" id="2.4.1.21"/>
    </reaction>
</comment>
<evidence type="ECO:0000313" key="11">
    <source>
        <dbReference type="EMBL" id="RTZ85139.1"/>
    </source>
</evidence>
<evidence type="ECO:0000256" key="1">
    <source>
        <dbReference type="ARBA" id="ARBA00001478"/>
    </source>
</evidence>
<keyword evidence="5 7" id="KW-0808">Transferase</keyword>
<organism evidence="10 12">
    <name type="scientific">SAR324 cluster bacterium</name>
    <dbReference type="NCBI Taxonomy" id="2024889"/>
    <lineage>
        <taxon>Bacteria</taxon>
        <taxon>Deltaproteobacteria</taxon>
        <taxon>SAR324 cluster</taxon>
    </lineage>
</organism>
<keyword evidence="6 7" id="KW-0320">Glycogen biosynthesis</keyword>
<dbReference type="Pfam" id="PF00534">
    <property type="entry name" value="Glycos_transf_1"/>
    <property type="match status" value="1"/>
</dbReference>
<evidence type="ECO:0000256" key="4">
    <source>
        <dbReference type="ARBA" id="ARBA00022676"/>
    </source>
</evidence>
<evidence type="ECO:0000259" key="8">
    <source>
        <dbReference type="Pfam" id="PF00534"/>
    </source>
</evidence>
<evidence type="ECO:0000256" key="7">
    <source>
        <dbReference type="HAMAP-Rule" id="MF_00484"/>
    </source>
</evidence>
<dbReference type="InterPro" id="IPR001296">
    <property type="entry name" value="Glyco_trans_1"/>
</dbReference>
<sequence length="501" mass="56795">MSLFQKEPKLPERLSIIFAASEVEGFSKSGGLADVARALPLHLKSMGHDVRIVTPLYRLIPENHKTETIIPALGVPLGSEESWCAVRQLEMEGVVDGKMISVPVYFIEHDHYFFRSGYYDDGLHEYPDNAARFGFFSKAVLQLCRALEWFPEIFHANDWHTALLPFYLRQSQQETDEFKQSGSVLTIHNAGYQGNAPGTFRNSLEIPLDYFVAELFEDHNQLNLLKGGIYFADQVNTVSPGYAEELRTQLGSHGLHEIYTRKGENFSGILNGCDYDEWNPETDPHLPACFSATDLKGKKQCKKKLQEIVSLPELPDVPVIGMVSRLTWQKGFEYLLPALPQILSLEVQVIVLGSGEPLIANAFDKLQQKFPTKLGWYNGYNNELAHLIEAGSDMFLMPSLYEPCGLNQMYSLRYGTLPIVRRVGGLKDSVIQFDEKLETGNGFIFDDPDSDSLSEEVELAVSVFYNNPRRFKKMMDNAMKQRFAWKTAAEEYVALYRKTLN</sequence>
<dbReference type="CDD" id="cd03791">
    <property type="entry name" value="GT5_Glycogen_synthase_DULL1-like"/>
    <property type="match status" value="1"/>
</dbReference>
<dbReference type="Gene3D" id="3.40.50.2000">
    <property type="entry name" value="Glycogen Phosphorylase B"/>
    <property type="match status" value="2"/>
</dbReference>
<dbReference type="AlphaFoldDB" id="A0A432G3V6"/>
<dbReference type="PANTHER" id="PTHR45825:SF11">
    <property type="entry name" value="ALPHA AMYLASE DOMAIN-CONTAINING PROTEIN"/>
    <property type="match status" value="1"/>
</dbReference>
<dbReference type="PANTHER" id="PTHR45825">
    <property type="entry name" value="GRANULE-BOUND STARCH SYNTHASE 1, CHLOROPLASTIC/AMYLOPLASTIC"/>
    <property type="match status" value="1"/>
</dbReference>
<dbReference type="EC" id="2.4.1.21" evidence="7"/>
<dbReference type="Pfam" id="PF08323">
    <property type="entry name" value="Glyco_transf_5"/>
    <property type="match status" value="1"/>
</dbReference>
<dbReference type="EMBL" id="QNZL01000213">
    <property type="protein sequence ID" value="RTZ78324.1"/>
    <property type="molecule type" value="Genomic_DNA"/>
</dbReference>
<accession>A0A432G3V6</accession>
<evidence type="ECO:0000256" key="2">
    <source>
        <dbReference type="ARBA" id="ARBA00002764"/>
    </source>
</evidence>
<dbReference type="GO" id="GO:0005978">
    <property type="term" value="P:glycogen biosynthetic process"/>
    <property type="evidence" value="ECO:0007669"/>
    <property type="project" value="UniProtKB-UniRule"/>
</dbReference>
<dbReference type="InterPro" id="IPR011835">
    <property type="entry name" value="GS/SS"/>
</dbReference>
<evidence type="ECO:0000313" key="10">
    <source>
        <dbReference type="EMBL" id="RTZ78324.1"/>
    </source>
</evidence>
<comment type="pathway">
    <text evidence="7">Glycan biosynthesis; glycogen biosynthesis.</text>
</comment>
<evidence type="ECO:0000256" key="5">
    <source>
        <dbReference type="ARBA" id="ARBA00022679"/>
    </source>
</evidence>
<dbReference type="GO" id="GO:0005829">
    <property type="term" value="C:cytosol"/>
    <property type="evidence" value="ECO:0007669"/>
    <property type="project" value="TreeGrafter"/>
</dbReference>
<feature type="binding site" evidence="7">
    <location>
        <position position="28"/>
    </location>
    <ligand>
        <name>ADP-alpha-D-glucose</name>
        <dbReference type="ChEBI" id="CHEBI:57498"/>
    </ligand>
</feature>
<evidence type="ECO:0000313" key="13">
    <source>
        <dbReference type="Proteomes" id="UP000287176"/>
    </source>
</evidence>
<proteinExistence type="inferred from homology"/>
<evidence type="ECO:0000256" key="6">
    <source>
        <dbReference type="ARBA" id="ARBA00023056"/>
    </source>
</evidence>
<evidence type="ECO:0000313" key="12">
    <source>
        <dbReference type="Proteomes" id="UP000286801"/>
    </source>
</evidence>
<name>A0A432G3V6_9DELT</name>
<comment type="function">
    <text evidence="2 7">Synthesizes alpha-1,4-glucan chains using ADP-glucose.</text>
</comment>
<comment type="similarity">
    <text evidence="3 7">Belongs to the glycosyltransferase 1 family. Bacterial/plant glycogen synthase subfamily.</text>
</comment>
<dbReference type="GO" id="GO:0004373">
    <property type="term" value="F:alpha-1,4-glucan glucosyltransferase (UDP-glucose donor) activity"/>
    <property type="evidence" value="ECO:0007669"/>
    <property type="project" value="InterPro"/>
</dbReference>
<keyword evidence="4 7" id="KW-0328">Glycosyltransferase</keyword>
<gene>
    <name evidence="7" type="primary">glgA</name>
    <name evidence="11" type="ORF">DSY94_04440</name>
    <name evidence="10" type="ORF">DSY97_07965</name>
</gene>
<dbReference type="Proteomes" id="UP000287176">
    <property type="component" value="Unassembled WGS sequence"/>
</dbReference>
<dbReference type="GO" id="GO:0009011">
    <property type="term" value="F:alpha-1,4-glucan glucosyltransferase (ADP-glucose donor) activity"/>
    <property type="evidence" value="ECO:0007669"/>
    <property type="project" value="UniProtKB-UniRule"/>
</dbReference>
<evidence type="ECO:0000256" key="3">
    <source>
        <dbReference type="ARBA" id="ARBA00010281"/>
    </source>
</evidence>
<protein>
    <recommendedName>
        <fullName evidence="7">Glycogen synthase</fullName>
        <ecNumber evidence="7">2.4.1.21</ecNumber>
    </recommendedName>
    <alternativeName>
        <fullName evidence="7">Starch [bacterial glycogen] synthase</fullName>
    </alternativeName>
</protein>
<feature type="domain" description="Glycosyl transferase family 1" evidence="8">
    <location>
        <begin position="315"/>
        <end position="462"/>
    </location>
</feature>
<dbReference type="EMBL" id="QNZI01000119">
    <property type="protein sequence ID" value="RTZ85139.1"/>
    <property type="molecule type" value="Genomic_DNA"/>
</dbReference>
<dbReference type="SUPFAM" id="SSF53756">
    <property type="entry name" value="UDP-Glycosyltransferase/glycogen phosphorylase"/>
    <property type="match status" value="1"/>
</dbReference>
<comment type="caution">
    <text evidence="10">The sequence shown here is derived from an EMBL/GenBank/DDBJ whole genome shotgun (WGS) entry which is preliminary data.</text>
</comment>
<feature type="domain" description="Starch synthase catalytic" evidence="9">
    <location>
        <begin position="16"/>
        <end position="258"/>
    </location>
</feature>
<evidence type="ECO:0000259" key="9">
    <source>
        <dbReference type="Pfam" id="PF08323"/>
    </source>
</evidence>
<dbReference type="Proteomes" id="UP000286801">
    <property type="component" value="Unassembled WGS sequence"/>
</dbReference>
<dbReference type="NCBIfam" id="TIGR02095">
    <property type="entry name" value="glgA"/>
    <property type="match status" value="1"/>
</dbReference>
<reference evidence="12 13" key="1">
    <citation type="submission" date="2018-06" db="EMBL/GenBank/DDBJ databases">
        <title>Combined omics and stable isotope probing to characterize newly discovered Mariana Back-Arc vent microbial communities.</title>
        <authorList>
            <person name="Trembath-Reichert E."/>
            <person name="Huber J.A."/>
        </authorList>
    </citation>
    <scope>NUCLEOTIDE SEQUENCE [LARGE SCALE GENOMIC DNA]</scope>
    <source>
        <strain evidence="11">MAG 24</strain>
        <strain evidence="10">MAG 63_1</strain>
    </source>
</reference>
<dbReference type="UniPathway" id="UPA00164"/>
<dbReference type="InterPro" id="IPR013534">
    <property type="entry name" value="Starch_synth_cat_dom"/>
</dbReference>
<dbReference type="HAMAP" id="MF_00484">
    <property type="entry name" value="Glycogen_synth"/>
    <property type="match status" value="1"/>
</dbReference>